<feature type="transmembrane region" description="Helical" evidence="7">
    <location>
        <begin position="83"/>
        <end position="105"/>
    </location>
</feature>
<dbReference type="SUPFAM" id="SSF51735">
    <property type="entry name" value="NAD(P)-binding Rossmann-fold domains"/>
    <property type="match status" value="1"/>
</dbReference>
<evidence type="ECO:0000256" key="5">
    <source>
        <dbReference type="ARBA" id="ARBA00022989"/>
    </source>
</evidence>
<dbReference type="GO" id="GO:1902600">
    <property type="term" value="P:proton transmembrane transport"/>
    <property type="evidence" value="ECO:0007669"/>
    <property type="project" value="InterPro"/>
</dbReference>
<keyword evidence="6 7" id="KW-0472">Membrane</keyword>
<dbReference type="GO" id="GO:0015297">
    <property type="term" value="F:antiporter activity"/>
    <property type="evidence" value="ECO:0007669"/>
    <property type="project" value="InterPro"/>
</dbReference>
<proteinExistence type="inferred from homology"/>
<evidence type="ECO:0000256" key="1">
    <source>
        <dbReference type="ARBA" id="ARBA00004141"/>
    </source>
</evidence>
<evidence type="ECO:0000256" key="6">
    <source>
        <dbReference type="ARBA" id="ARBA00023136"/>
    </source>
</evidence>
<dbReference type="EMBL" id="JAOPKA010000001">
    <property type="protein sequence ID" value="MCU4740151.1"/>
    <property type="molecule type" value="Genomic_DNA"/>
</dbReference>
<feature type="transmembrane region" description="Helical" evidence="7">
    <location>
        <begin position="289"/>
        <end position="312"/>
    </location>
</feature>
<dbReference type="InterPro" id="IPR036291">
    <property type="entry name" value="NAD(P)-bd_dom_sf"/>
</dbReference>
<dbReference type="Gene3D" id="1.20.1530.20">
    <property type="match status" value="1"/>
</dbReference>
<feature type="transmembrane region" description="Helical" evidence="7">
    <location>
        <begin position="260"/>
        <end position="282"/>
    </location>
</feature>
<organism evidence="10 11">
    <name type="scientific">Natronoglomus mannanivorans</name>
    <dbReference type="NCBI Taxonomy" id="2979990"/>
    <lineage>
        <taxon>Archaea</taxon>
        <taxon>Methanobacteriati</taxon>
        <taxon>Methanobacteriota</taxon>
        <taxon>Stenosarchaea group</taxon>
        <taxon>Halobacteria</taxon>
        <taxon>Halobacteriales</taxon>
        <taxon>Natrialbaceae</taxon>
        <taxon>Natronoglomus</taxon>
    </lineage>
</organism>
<comment type="similarity">
    <text evidence="2">Belongs to the monovalent cation:proton antiporter 2 (CPA2) transporter (TC 2.A.37) family.</text>
</comment>
<accession>A0AAP3E087</accession>
<keyword evidence="5 7" id="KW-1133">Transmembrane helix</keyword>
<sequence>MSEVEIIATLTLIFAVASVLLLVASRYSLPTVPLYLLAGVVVGGFVDETQLLDLAQWGIAFLVFAFAVHLEPLEEGGLEADSVLVAVGQLVVTGGIMYAVGLGLGFDELNAVYFAIAGTFSSSLVALSLLERRIRLRSVHERLAESIHFVEDVAAILVVLLLSAFVYADASVVVLLAGFGMILVGFAIRYTLFGLLTDFAEGDVEILMLTGVSLIIGFIAIAEFTGVSIVVGAFAAGLAVDSTYPHDVEVIDAIGSLEDFFTPIFFVTLGALVSIPSLSAVGSSATLELVGVGAVLVASVVLLNPILTYAILRWREYDSRAALLTGLSLDQVSEFALIIAIEALAAERIAPELFDAIVLAAIVTMFVSTLTHQYGDDAYHWLVRAGLVGSDRETIAARSRVADDLSDHVIVTGYDREGQQIVDACESAGQPYVVIESDPLRRETVRDHCENYVFGDTMLETTWEIARAERAALIVATVPRQEWAERVLTFDVAAETIVRAGDVESGAALLEQGAVFVAIPDELAADQLRAHVEQLLAGDESREELQERFRARLEQAVEYGPSDVTRIR</sequence>
<evidence type="ECO:0000256" key="4">
    <source>
        <dbReference type="ARBA" id="ARBA00022692"/>
    </source>
</evidence>
<dbReference type="Gene3D" id="3.40.50.720">
    <property type="entry name" value="NAD(P)-binding Rossmann-like Domain"/>
    <property type="match status" value="1"/>
</dbReference>
<protein>
    <submittedName>
        <fullName evidence="10">Cation:proton antiporter</fullName>
    </submittedName>
</protein>
<dbReference type="GO" id="GO:0016020">
    <property type="term" value="C:membrane"/>
    <property type="evidence" value="ECO:0007669"/>
    <property type="project" value="UniProtKB-SubCell"/>
</dbReference>
<dbReference type="PANTHER" id="PTHR42751">
    <property type="entry name" value="SODIUM/HYDROGEN EXCHANGER FAMILY/TRKA DOMAIN PROTEIN"/>
    <property type="match status" value="1"/>
</dbReference>
<comment type="subcellular location">
    <subcellularLocation>
        <location evidence="1">Membrane</location>
        <topology evidence="1">Multi-pass membrane protein</topology>
    </subcellularLocation>
</comment>
<feature type="transmembrane region" description="Helical" evidence="7">
    <location>
        <begin position="54"/>
        <end position="71"/>
    </location>
</feature>
<keyword evidence="3" id="KW-0813">Transport</keyword>
<evidence type="ECO:0000313" key="11">
    <source>
        <dbReference type="Proteomes" id="UP001321018"/>
    </source>
</evidence>
<dbReference type="InterPro" id="IPR003148">
    <property type="entry name" value="RCK_N"/>
</dbReference>
<evidence type="ECO:0000256" key="3">
    <source>
        <dbReference type="ARBA" id="ARBA00022448"/>
    </source>
</evidence>
<feature type="transmembrane region" description="Helical" evidence="7">
    <location>
        <begin position="207"/>
        <end position="240"/>
    </location>
</feature>
<dbReference type="AlphaFoldDB" id="A0AAP3E087"/>
<gene>
    <name evidence="10" type="ORF">OB960_01885</name>
</gene>
<evidence type="ECO:0000256" key="2">
    <source>
        <dbReference type="ARBA" id="ARBA00005551"/>
    </source>
</evidence>
<feature type="transmembrane region" description="Helical" evidence="7">
    <location>
        <begin position="174"/>
        <end position="195"/>
    </location>
</feature>
<keyword evidence="4 7" id="KW-0812">Transmembrane</keyword>
<dbReference type="Pfam" id="PF02254">
    <property type="entry name" value="TrkA_N"/>
    <property type="match status" value="1"/>
</dbReference>
<name>A0AAP3E087_9EURY</name>
<dbReference type="InterPro" id="IPR006153">
    <property type="entry name" value="Cation/H_exchanger_TM"/>
</dbReference>
<evidence type="ECO:0000313" key="10">
    <source>
        <dbReference type="EMBL" id="MCU4740151.1"/>
    </source>
</evidence>
<dbReference type="RefSeq" id="WP_338002001.1">
    <property type="nucleotide sequence ID" value="NZ_JAOPKA010000001.1"/>
</dbReference>
<feature type="domain" description="Cation/H+ exchanger transmembrane" evidence="8">
    <location>
        <begin position="16"/>
        <end position="371"/>
    </location>
</feature>
<evidence type="ECO:0000259" key="8">
    <source>
        <dbReference type="Pfam" id="PF00999"/>
    </source>
</evidence>
<feature type="transmembrane region" description="Helical" evidence="7">
    <location>
        <begin position="111"/>
        <end position="129"/>
    </location>
</feature>
<feature type="domain" description="RCK N-terminal" evidence="9">
    <location>
        <begin position="409"/>
        <end position="516"/>
    </location>
</feature>
<dbReference type="GO" id="GO:0006813">
    <property type="term" value="P:potassium ion transport"/>
    <property type="evidence" value="ECO:0007669"/>
    <property type="project" value="InterPro"/>
</dbReference>
<feature type="transmembrane region" description="Helical" evidence="7">
    <location>
        <begin position="149"/>
        <end position="168"/>
    </location>
</feature>
<dbReference type="Pfam" id="PF00999">
    <property type="entry name" value="Na_H_Exchanger"/>
    <property type="match status" value="1"/>
</dbReference>
<reference evidence="10" key="1">
    <citation type="submission" date="2022-09" db="EMBL/GenBank/DDBJ databases">
        <title>Enrichment on poylsaccharides allowed isolation of novel metabolic and taxonomic groups of Haloarchaea.</title>
        <authorList>
            <person name="Sorokin D.Y."/>
            <person name="Elcheninov A.G."/>
            <person name="Khizhniak T.V."/>
            <person name="Kolganova T.V."/>
            <person name="Kublanov I.V."/>
        </authorList>
    </citation>
    <scope>NUCLEOTIDE SEQUENCE</scope>
    <source>
        <strain evidence="10">AArc-xg1-1</strain>
    </source>
</reference>
<dbReference type="Proteomes" id="UP001321018">
    <property type="component" value="Unassembled WGS sequence"/>
</dbReference>
<evidence type="ECO:0000256" key="7">
    <source>
        <dbReference type="SAM" id="Phobius"/>
    </source>
</evidence>
<dbReference type="InterPro" id="IPR038770">
    <property type="entry name" value="Na+/solute_symporter_sf"/>
</dbReference>
<comment type="caution">
    <text evidence="10">The sequence shown here is derived from an EMBL/GenBank/DDBJ whole genome shotgun (WGS) entry which is preliminary data.</text>
</comment>
<evidence type="ECO:0000259" key="9">
    <source>
        <dbReference type="Pfam" id="PF02254"/>
    </source>
</evidence>
<feature type="transmembrane region" description="Helical" evidence="7">
    <location>
        <begin position="6"/>
        <end position="25"/>
    </location>
</feature>
<dbReference type="PANTHER" id="PTHR42751:SF3">
    <property type="entry name" value="SODIUM_GLUTAMATE SYMPORTER"/>
    <property type="match status" value="1"/>
</dbReference>